<gene>
    <name evidence="2" type="ORF">FOZ63_022012</name>
</gene>
<feature type="compositionally biased region" description="Polar residues" evidence="1">
    <location>
        <begin position="25"/>
        <end position="35"/>
    </location>
</feature>
<reference evidence="2 3" key="1">
    <citation type="submission" date="2020-04" db="EMBL/GenBank/DDBJ databases">
        <title>Perkinsus olseni comparative genomics.</title>
        <authorList>
            <person name="Bogema D.R."/>
        </authorList>
    </citation>
    <scope>NUCLEOTIDE SEQUENCE [LARGE SCALE GENOMIC DNA]</scope>
    <source>
        <strain evidence="2 3">ATCC PRA-207</strain>
    </source>
</reference>
<organism evidence="2 3">
    <name type="scientific">Perkinsus olseni</name>
    <name type="common">Perkinsus atlanticus</name>
    <dbReference type="NCBI Taxonomy" id="32597"/>
    <lineage>
        <taxon>Eukaryota</taxon>
        <taxon>Sar</taxon>
        <taxon>Alveolata</taxon>
        <taxon>Perkinsozoa</taxon>
        <taxon>Perkinsea</taxon>
        <taxon>Perkinsida</taxon>
        <taxon>Perkinsidae</taxon>
        <taxon>Perkinsus</taxon>
    </lineage>
</organism>
<evidence type="ECO:0000313" key="3">
    <source>
        <dbReference type="Proteomes" id="UP000553632"/>
    </source>
</evidence>
<dbReference type="EMBL" id="JABANO010008106">
    <property type="protein sequence ID" value="KAF4749066.1"/>
    <property type="molecule type" value="Genomic_DNA"/>
</dbReference>
<protein>
    <submittedName>
        <fullName evidence="2">Uncharacterized protein</fullName>
    </submittedName>
</protein>
<keyword evidence="3" id="KW-1185">Reference proteome</keyword>
<proteinExistence type="predicted"/>
<dbReference type="AlphaFoldDB" id="A0A7J6TXD5"/>
<feature type="compositionally biased region" description="Acidic residues" evidence="1">
    <location>
        <begin position="9"/>
        <end position="21"/>
    </location>
</feature>
<dbReference type="Proteomes" id="UP000553632">
    <property type="component" value="Unassembled WGS sequence"/>
</dbReference>
<evidence type="ECO:0000256" key="1">
    <source>
        <dbReference type="SAM" id="MobiDB-lite"/>
    </source>
</evidence>
<name>A0A7J6TXD5_PEROL</name>
<feature type="non-terminal residue" evidence="2">
    <location>
        <position position="132"/>
    </location>
</feature>
<accession>A0A7J6TXD5</accession>
<comment type="caution">
    <text evidence="2">The sequence shown here is derived from an EMBL/GenBank/DDBJ whole genome shotgun (WGS) entry which is preliminary data.</text>
</comment>
<sequence length="132" mass="13964">GAPCLASEATDEDAYDEDDFVTDTKQGGENPTNVARVQFRPSANYRPGISNSGPRDWTASVPSGEQLVCVAIGRDFVTGMTNCRKLGPRIRIWSLNAGLPTNVLSIGCPSIRPVSMVASASSGLILWAAADH</sequence>
<feature type="non-terminal residue" evidence="2">
    <location>
        <position position="1"/>
    </location>
</feature>
<evidence type="ECO:0000313" key="2">
    <source>
        <dbReference type="EMBL" id="KAF4749066.1"/>
    </source>
</evidence>
<feature type="region of interest" description="Disordered" evidence="1">
    <location>
        <begin position="1"/>
        <end position="58"/>
    </location>
</feature>